<dbReference type="InterPro" id="IPR002559">
    <property type="entry name" value="Transposase_11"/>
</dbReference>
<accession>T1A2C6</accession>
<dbReference type="InterPro" id="IPR012337">
    <property type="entry name" value="RNaseH-like_sf"/>
</dbReference>
<organism evidence="3">
    <name type="scientific">mine drainage metagenome</name>
    <dbReference type="NCBI Taxonomy" id="410659"/>
    <lineage>
        <taxon>unclassified sequences</taxon>
        <taxon>metagenomes</taxon>
        <taxon>ecological metagenomes</taxon>
    </lineage>
</organism>
<dbReference type="NCBIfam" id="NF033559">
    <property type="entry name" value="transpos_IS1634"/>
    <property type="match status" value="1"/>
</dbReference>
<evidence type="ECO:0000259" key="2">
    <source>
        <dbReference type="Pfam" id="PF01609"/>
    </source>
</evidence>
<dbReference type="EMBL" id="AUZY01006342">
    <property type="protein sequence ID" value="EQD54686.1"/>
    <property type="molecule type" value="Genomic_DNA"/>
</dbReference>
<comment type="caution">
    <text evidence="3">The sequence shown here is derived from an EMBL/GenBank/DDBJ whole genome shotgun (WGS) entry which is preliminary data.</text>
</comment>
<dbReference type="GO" id="GO:0003677">
    <property type="term" value="F:DNA binding"/>
    <property type="evidence" value="ECO:0007669"/>
    <property type="project" value="InterPro"/>
</dbReference>
<gene>
    <name evidence="3" type="ORF">B1B_09563</name>
</gene>
<dbReference type="SUPFAM" id="SSF53098">
    <property type="entry name" value="Ribonuclease H-like"/>
    <property type="match status" value="1"/>
</dbReference>
<dbReference type="AlphaFoldDB" id="T1A2C6"/>
<reference evidence="3" key="2">
    <citation type="journal article" date="2014" name="ISME J.">
        <title>Microbial stratification in low pH oxic and suboxic macroscopic growths along an acid mine drainage.</title>
        <authorList>
            <person name="Mendez-Garcia C."/>
            <person name="Mesa V."/>
            <person name="Sprenger R.R."/>
            <person name="Richter M."/>
            <person name="Diez M.S."/>
            <person name="Solano J."/>
            <person name="Bargiela R."/>
            <person name="Golyshina O.V."/>
            <person name="Manteca A."/>
            <person name="Ramos J.L."/>
            <person name="Gallego J.R."/>
            <person name="Llorente I."/>
            <person name="Martins Dos Santos V.A."/>
            <person name="Jensen O.N."/>
            <person name="Pelaez A.I."/>
            <person name="Sanchez J."/>
            <person name="Ferrer M."/>
        </authorList>
    </citation>
    <scope>NUCLEOTIDE SEQUENCE</scope>
</reference>
<dbReference type="GO" id="GO:0004803">
    <property type="term" value="F:transposase activity"/>
    <property type="evidence" value="ECO:0007669"/>
    <property type="project" value="InterPro"/>
</dbReference>
<name>T1A2C6_9ZZZZ</name>
<feature type="region of interest" description="Disordered" evidence="1">
    <location>
        <begin position="321"/>
        <end position="341"/>
    </location>
</feature>
<evidence type="ECO:0000256" key="1">
    <source>
        <dbReference type="SAM" id="MobiDB-lite"/>
    </source>
</evidence>
<evidence type="ECO:0000313" key="3">
    <source>
        <dbReference type="EMBL" id="EQD54686.1"/>
    </source>
</evidence>
<dbReference type="PANTHER" id="PTHR34614:SF2">
    <property type="entry name" value="TRANSPOSASE IS4-LIKE DOMAIN-CONTAINING PROTEIN"/>
    <property type="match status" value="1"/>
</dbReference>
<dbReference type="PANTHER" id="PTHR34614">
    <property type="match status" value="1"/>
</dbReference>
<protein>
    <submittedName>
        <fullName evidence="3">Transposase IS4 family protein</fullName>
    </submittedName>
</protein>
<proteinExistence type="predicted"/>
<dbReference type="Pfam" id="PF01609">
    <property type="entry name" value="DDE_Tnp_1"/>
    <property type="match status" value="1"/>
</dbReference>
<dbReference type="GO" id="GO:0006313">
    <property type="term" value="P:DNA transposition"/>
    <property type="evidence" value="ECO:0007669"/>
    <property type="project" value="InterPro"/>
</dbReference>
<reference evidence="3" key="1">
    <citation type="submission" date="2013-08" db="EMBL/GenBank/DDBJ databases">
        <authorList>
            <person name="Mendez C."/>
            <person name="Richter M."/>
            <person name="Ferrer M."/>
            <person name="Sanchez J."/>
        </authorList>
    </citation>
    <scope>NUCLEOTIDE SEQUENCE</scope>
</reference>
<dbReference type="InterPro" id="IPR047654">
    <property type="entry name" value="IS1634_transpos"/>
</dbReference>
<sequence length="602" mass="68401">MHLKLIPRGGRRFGYLAESYREGDRVRSRYLHNFGPLRDEDIPRLRKWLDDWTHLPPGTIPSGIGPVPPLVALPELEYEENLPSYRHGVPALGHALFQKLALRSILNNAFAGVKRKELRINLAEVMVLNRLDDPQSKLALRRDWYPYTSLPWVLGLPPETWDEDSLYETLDVIDQHRDALEKAVYERVVRPLDDNAADSVLMKDLTSSYFEGKGEANPLSAKGYSRDRVRGSKQVNWSLVLTPKGFPVTLEVYKGNTVDKTTVVGTVERLKTVFGLKAGTFVGDRGMLTLDNLKLLHAAGFHYVVAETLWNEKEVLAEAQKKKREPLRASGAPNEKGKGLQTRLEVGLASPLGEELLEESWCEVVREDGRRHIVVFSEEKKRDELASLKERLEAGREIEKRARKGVKDEQWTEKNHHQLVKSVTKQLVQENADLLYEIQWDMDSVGGLNLIVEAKRKAWEEAKAGWWMLTTDTELKGPEVVKVYKSLAVVERAFRTIKGPISVRPIRHWLPGRIRAHLYLCVVAYLLETYIERKVREGASKPIHVTGDSALGEFRHVMWNQVGVKGSGIRRWVLANVSESCQVILKRLGLGEGALRPRQDAL</sequence>
<feature type="domain" description="Transposase IS4-like" evidence="2">
    <location>
        <begin position="221"/>
        <end position="527"/>
    </location>
</feature>